<accession>A0ABN9AMK0</accession>
<dbReference type="EMBL" id="CATNWA010000285">
    <property type="protein sequence ID" value="CAI9535836.1"/>
    <property type="molecule type" value="Genomic_DNA"/>
</dbReference>
<evidence type="ECO:0000256" key="1">
    <source>
        <dbReference type="SAM" id="MobiDB-lite"/>
    </source>
</evidence>
<feature type="non-terminal residue" evidence="2">
    <location>
        <position position="48"/>
    </location>
</feature>
<protein>
    <submittedName>
        <fullName evidence="2">Uncharacterized protein</fullName>
    </submittedName>
</protein>
<keyword evidence="3" id="KW-1185">Reference proteome</keyword>
<gene>
    <name evidence="2" type="ORF">SPARVUS_LOCUS923257</name>
</gene>
<name>A0ABN9AMK0_9NEOB</name>
<organism evidence="2 3">
    <name type="scientific">Staurois parvus</name>
    <dbReference type="NCBI Taxonomy" id="386267"/>
    <lineage>
        <taxon>Eukaryota</taxon>
        <taxon>Metazoa</taxon>
        <taxon>Chordata</taxon>
        <taxon>Craniata</taxon>
        <taxon>Vertebrata</taxon>
        <taxon>Euteleostomi</taxon>
        <taxon>Amphibia</taxon>
        <taxon>Batrachia</taxon>
        <taxon>Anura</taxon>
        <taxon>Neobatrachia</taxon>
        <taxon>Ranoidea</taxon>
        <taxon>Ranidae</taxon>
        <taxon>Staurois</taxon>
    </lineage>
</organism>
<sequence length="48" mass="5232">MQRNNPLGSKVSISSMLYCQGRTDNSWGPRAIGDHGAPVSLPKLEKAY</sequence>
<comment type="caution">
    <text evidence="2">The sequence shown here is derived from an EMBL/GenBank/DDBJ whole genome shotgun (WGS) entry which is preliminary data.</text>
</comment>
<feature type="region of interest" description="Disordered" evidence="1">
    <location>
        <begin position="27"/>
        <end position="48"/>
    </location>
</feature>
<evidence type="ECO:0000313" key="3">
    <source>
        <dbReference type="Proteomes" id="UP001162483"/>
    </source>
</evidence>
<dbReference type="Proteomes" id="UP001162483">
    <property type="component" value="Unassembled WGS sequence"/>
</dbReference>
<proteinExistence type="predicted"/>
<evidence type="ECO:0000313" key="2">
    <source>
        <dbReference type="EMBL" id="CAI9535836.1"/>
    </source>
</evidence>
<reference evidence="2" key="1">
    <citation type="submission" date="2023-05" db="EMBL/GenBank/DDBJ databases">
        <authorList>
            <person name="Stuckert A."/>
        </authorList>
    </citation>
    <scope>NUCLEOTIDE SEQUENCE</scope>
</reference>